<evidence type="ECO:0000256" key="1">
    <source>
        <dbReference type="PROSITE-ProRule" id="PRU00169"/>
    </source>
</evidence>
<dbReference type="AlphaFoldDB" id="A0A839EN43"/>
<evidence type="ECO:0000313" key="3">
    <source>
        <dbReference type="EMBL" id="MBA8878070.1"/>
    </source>
</evidence>
<dbReference type="Proteomes" id="UP000549052">
    <property type="component" value="Unassembled WGS sequence"/>
</dbReference>
<reference evidence="3 4" key="1">
    <citation type="submission" date="2020-07" db="EMBL/GenBank/DDBJ databases">
        <title>Genomic Encyclopedia of Type Strains, Phase IV (KMG-V): Genome sequencing to study the core and pangenomes of soil and plant-associated prokaryotes.</title>
        <authorList>
            <person name="Whitman W."/>
        </authorList>
    </citation>
    <scope>NUCLEOTIDE SEQUENCE [LARGE SCALE GENOMIC DNA]</scope>
    <source>
        <strain evidence="3 4">AN3</strain>
    </source>
</reference>
<feature type="domain" description="Response regulatory" evidence="2">
    <location>
        <begin position="7"/>
        <end position="119"/>
    </location>
</feature>
<comment type="caution">
    <text evidence="1">Lacks conserved residue(s) required for the propagation of feature annotation.</text>
</comment>
<dbReference type="GO" id="GO:0000160">
    <property type="term" value="P:phosphorelay signal transduction system"/>
    <property type="evidence" value="ECO:0007669"/>
    <property type="project" value="InterPro"/>
</dbReference>
<dbReference type="PROSITE" id="PS50110">
    <property type="entry name" value="RESPONSE_REGULATORY"/>
    <property type="match status" value="1"/>
</dbReference>
<dbReference type="InterPro" id="IPR011006">
    <property type="entry name" value="CheY-like_superfamily"/>
</dbReference>
<organism evidence="3 4">
    <name type="scientific">Phyllobacterium myrsinacearum</name>
    <dbReference type="NCBI Taxonomy" id="28101"/>
    <lineage>
        <taxon>Bacteria</taxon>
        <taxon>Pseudomonadati</taxon>
        <taxon>Pseudomonadota</taxon>
        <taxon>Alphaproteobacteria</taxon>
        <taxon>Hyphomicrobiales</taxon>
        <taxon>Phyllobacteriaceae</taxon>
        <taxon>Phyllobacterium</taxon>
    </lineage>
</organism>
<dbReference type="EMBL" id="JACGXN010000001">
    <property type="protein sequence ID" value="MBA8878070.1"/>
    <property type="molecule type" value="Genomic_DNA"/>
</dbReference>
<dbReference type="SUPFAM" id="SSF52172">
    <property type="entry name" value="CheY-like"/>
    <property type="match status" value="1"/>
</dbReference>
<protein>
    <submittedName>
        <fullName evidence="3">CheY-like chemotaxis protein</fullName>
    </submittedName>
</protein>
<dbReference type="RefSeq" id="WP_182548652.1">
    <property type="nucleotide sequence ID" value="NZ_JACGXN010000001.1"/>
</dbReference>
<dbReference type="SMART" id="SM00448">
    <property type="entry name" value="REC"/>
    <property type="match status" value="1"/>
</dbReference>
<evidence type="ECO:0000313" key="4">
    <source>
        <dbReference type="Proteomes" id="UP000549052"/>
    </source>
</evidence>
<sequence length="139" mass="14986">MELTGKRVLVLEDEFLIGMELERIANDCGAKSVHVVSTVAELLFWIDSQQPCDIAILEVQARGASSFEAARLLLQRGIPLVFATAYDQQRGGIPGFANVPVVLKPYGKSHILQAVTAAAFKVSHSTAVAKDDDTSGEFV</sequence>
<keyword evidence="4" id="KW-1185">Reference proteome</keyword>
<gene>
    <name evidence="3" type="ORF">FHW16_001752</name>
</gene>
<accession>A0A839EN43</accession>
<dbReference type="InterPro" id="IPR001789">
    <property type="entry name" value="Sig_transdc_resp-reg_receiver"/>
</dbReference>
<evidence type="ECO:0000259" key="2">
    <source>
        <dbReference type="PROSITE" id="PS50110"/>
    </source>
</evidence>
<comment type="caution">
    <text evidence="3">The sequence shown here is derived from an EMBL/GenBank/DDBJ whole genome shotgun (WGS) entry which is preliminary data.</text>
</comment>
<dbReference type="Gene3D" id="3.40.50.2300">
    <property type="match status" value="1"/>
</dbReference>
<proteinExistence type="predicted"/>
<name>A0A839EN43_9HYPH</name>